<comment type="similarity">
    <text evidence="1">Belongs to the protein kinase superfamily. ADCK protein kinase family.</text>
</comment>
<sequence length="566" mass="64163">MRKYRAFKFGAKTSIYLLTATGFASLAYHSFDSSTHALHFRSSFFNGVLRSSRALFTISSCVVDYKYSLYGLPADSSEYGRLLSEIHLRSARRILKLCDANKGFYVKAGQFVTAMRQVPKEYSSTLSSLQDQAVPCNFEAIKEVIVKSLGKDLSEISINLRFLSIDEQPVAAASIAQVHHALLKDRQEAAVKVQYPGLAYQMKFDLATMGFLSRSVEWLFPEYRFQWLVSEFTKSISCELDFIQEAKNSERAAHNFRKNRTVRIPHIYWDLTSSQVLTMQFCKGQKVDDLEYLSRMGVSPLEVAKALVDVFAEMIFVHGFLHGDPHPGNILVSPHGPNGFSLGLIALNTFKISFNMEVILDHGIYKELAEDFRKNYCHLWEALVILDSQKIQELGETFGVGKYARYFPVIFTGRTINSKSALGRGMSAAEKKYLKQELKSIKMEDISSFMESLPPDFLTILRTDGLLRSLISKLGAPQRIRLLSYAKCALRGLSTETSSKSDSAALVMSRIKTSIKYIQLRLFLEIMEFVACLDDTRRSLSTRLRRFILSAGDQIWSLRLFFLSNV</sequence>
<dbReference type="Proteomes" id="UP000826271">
    <property type="component" value="Unassembled WGS sequence"/>
</dbReference>
<dbReference type="SUPFAM" id="SSF56112">
    <property type="entry name" value="Protein kinase-like (PK-like)"/>
    <property type="match status" value="1"/>
</dbReference>
<dbReference type="InterPro" id="IPR011009">
    <property type="entry name" value="Kinase-like_dom_sf"/>
</dbReference>
<dbReference type="PANTHER" id="PTHR43173:SF28">
    <property type="entry name" value="AARF DOMAIN CONTAINING KINASE 5"/>
    <property type="match status" value="1"/>
</dbReference>
<reference evidence="3" key="1">
    <citation type="submission" date="2019-10" db="EMBL/GenBank/DDBJ databases">
        <authorList>
            <person name="Zhang R."/>
            <person name="Pan Y."/>
            <person name="Wang J."/>
            <person name="Ma R."/>
            <person name="Yu S."/>
        </authorList>
    </citation>
    <scope>NUCLEOTIDE SEQUENCE</scope>
    <source>
        <strain evidence="3">LA-IB0</strain>
        <tissue evidence="3">Leaf</tissue>
    </source>
</reference>
<feature type="domain" description="ABC1 atypical kinase-like" evidence="2">
    <location>
        <begin position="129"/>
        <end position="393"/>
    </location>
</feature>
<dbReference type="AlphaFoldDB" id="A0AAV6X317"/>
<name>A0AAV6X317_9LAMI</name>
<dbReference type="EMBL" id="WHWC01000011">
    <property type="protein sequence ID" value="KAG8373523.1"/>
    <property type="molecule type" value="Genomic_DNA"/>
</dbReference>
<dbReference type="InterPro" id="IPR045307">
    <property type="entry name" value="ADCK1_dom"/>
</dbReference>
<accession>A0AAV6X317</accession>
<dbReference type="CDD" id="cd13969">
    <property type="entry name" value="ADCK1-like"/>
    <property type="match status" value="1"/>
</dbReference>
<protein>
    <recommendedName>
        <fullName evidence="2">ABC1 atypical kinase-like domain-containing protein</fullName>
    </recommendedName>
</protein>
<evidence type="ECO:0000256" key="1">
    <source>
        <dbReference type="ARBA" id="ARBA00009670"/>
    </source>
</evidence>
<dbReference type="Pfam" id="PF03109">
    <property type="entry name" value="ABC1"/>
    <property type="match status" value="1"/>
</dbReference>
<keyword evidence="4" id="KW-1185">Reference proteome</keyword>
<dbReference type="PANTHER" id="PTHR43173">
    <property type="entry name" value="ABC1 FAMILY PROTEIN"/>
    <property type="match status" value="1"/>
</dbReference>
<dbReference type="InterPro" id="IPR004147">
    <property type="entry name" value="ABC1_dom"/>
</dbReference>
<comment type="caution">
    <text evidence="3">The sequence shown here is derived from an EMBL/GenBank/DDBJ whole genome shotgun (WGS) entry which is preliminary data.</text>
</comment>
<evidence type="ECO:0000313" key="4">
    <source>
        <dbReference type="Proteomes" id="UP000826271"/>
    </source>
</evidence>
<evidence type="ECO:0000313" key="3">
    <source>
        <dbReference type="EMBL" id="KAG8373523.1"/>
    </source>
</evidence>
<evidence type="ECO:0000259" key="2">
    <source>
        <dbReference type="Pfam" id="PF03109"/>
    </source>
</evidence>
<gene>
    <name evidence="3" type="ORF">BUALT_Bualt11G0033000</name>
</gene>
<organism evidence="3 4">
    <name type="scientific">Buddleja alternifolia</name>
    <dbReference type="NCBI Taxonomy" id="168488"/>
    <lineage>
        <taxon>Eukaryota</taxon>
        <taxon>Viridiplantae</taxon>
        <taxon>Streptophyta</taxon>
        <taxon>Embryophyta</taxon>
        <taxon>Tracheophyta</taxon>
        <taxon>Spermatophyta</taxon>
        <taxon>Magnoliopsida</taxon>
        <taxon>eudicotyledons</taxon>
        <taxon>Gunneridae</taxon>
        <taxon>Pentapetalae</taxon>
        <taxon>asterids</taxon>
        <taxon>lamiids</taxon>
        <taxon>Lamiales</taxon>
        <taxon>Scrophulariaceae</taxon>
        <taxon>Buddlejeae</taxon>
        <taxon>Buddleja</taxon>
    </lineage>
</organism>
<dbReference type="InterPro" id="IPR051130">
    <property type="entry name" value="Mito_struct-func_regulator"/>
</dbReference>
<proteinExistence type="inferred from homology"/>